<dbReference type="RefSeq" id="WP_252579597.1">
    <property type="nucleotide sequence ID" value="NZ_CP071527.1"/>
</dbReference>
<dbReference type="Pfam" id="PF00155">
    <property type="entry name" value="Aminotran_1_2"/>
    <property type="match status" value="1"/>
</dbReference>
<dbReference type="PROSITE" id="PS50075">
    <property type="entry name" value="CARRIER"/>
    <property type="match status" value="1"/>
</dbReference>
<dbReference type="Gene3D" id="1.10.1200.10">
    <property type="entry name" value="ACP-like"/>
    <property type="match status" value="1"/>
</dbReference>
<dbReference type="SUPFAM" id="SSF47336">
    <property type="entry name" value="ACP-like"/>
    <property type="match status" value="1"/>
</dbReference>
<keyword evidence="10 14" id="KW-0663">Pyridoxal phosphate</keyword>
<keyword evidence="7" id="KW-0597">Phosphoprotein</keyword>
<evidence type="ECO:0000256" key="8">
    <source>
        <dbReference type="ARBA" id="ARBA00022679"/>
    </source>
</evidence>
<dbReference type="Gene3D" id="3.40.640.10">
    <property type="entry name" value="Type I PLP-dependent aspartate aminotransferase-like (Major domain)"/>
    <property type="match status" value="1"/>
</dbReference>
<keyword evidence="8" id="KW-0808">Transferase</keyword>
<evidence type="ECO:0000256" key="9">
    <source>
        <dbReference type="ARBA" id="ARBA00022756"/>
    </source>
</evidence>
<keyword evidence="16" id="KW-0032">Aminotransferase</keyword>
<dbReference type="EMBL" id="CP071527">
    <property type="protein sequence ID" value="USQ13296.1"/>
    <property type="molecule type" value="Genomic_DNA"/>
</dbReference>
<dbReference type="InterPro" id="IPR015422">
    <property type="entry name" value="PyrdxlP-dep_Trfase_small"/>
</dbReference>
<dbReference type="InterPro" id="IPR004839">
    <property type="entry name" value="Aminotransferase_I/II_large"/>
</dbReference>
<dbReference type="InterPro" id="IPR015424">
    <property type="entry name" value="PyrdxlP-dep_Trfase"/>
</dbReference>
<dbReference type="PROSITE" id="PS00599">
    <property type="entry name" value="AA_TRANSFER_CLASS_2"/>
    <property type="match status" value="1"/>
</dbReference>
<sequence>MENICKDSSFAELGFDSLLMAELISRLKLELPEQIELPIQDILAISDVASLIDLIQKQLKGTNIPEKSMKPALPTKVYSSEEQRWMELKHLPEYQKIQQTRTMLGEELAAQLYFNTINGISDNCIQLEQTSLINFSGYNYLGYSGDERVIKLTCDAISNYGTSVSASRLISGQKPVHMQLEQSISDLISTEDTVVFSAGHATNISVITHLFGMEDVIFHDALIHNSSLQGAIFSKAKRIPFPHNDFNTLAKLMATERSHYRRALVLIEGVYSMDGDIANVPEFIKVKNQYNAHLMIDEAHSIGVLGEHGAGICEYFNLSANDIELWMGTLSKAFASCGGYVSGKKELMDYIRYSCAGFVFSAGISPANTTAALASIQLLRKEPHRPRLLQKNAQRLLLDLKSHGINTGASENTPIIPIIIGDEKKTVQLCLNLRQQGVYTHPIIYPAVEKDMARIRLFINYMHTEEQLAYTAEMIYKYLA</sequence>
<dbReference type="InterPro" id="IPR001917">
    <property type="entry name" value="Aminotrans_II_pyridoxalP_BS"/>
</dbReference>
<gene>
    <name evidence="16" type="ORF">J2N86_11450</name>
</gene>
<evidence type="ECO:0000256" key="4">
    <source>
        <dbReference type="ARBA" id="ARBA00011738"/>
    </source>
</evidence>
<comment type="cofactor">
    <cofactor evidence="1 14">
        <name>pyridoxal 5'-phosphate</name>
        <dbReference type="ChEBI" id="CHEBI:597326"/>
    </cofactor>
</comment>
<evidence type="ECO:0000256" key="5">
    <source>
        <dbReference type="ARBA" id="ARBA00013187"/>
    </source>
</evidence>
<evidence type="ECO:0000313" key="17">
    <source>
        <dbReference type="Proteomes" id="UP001057474"/>
    </source>
</evidence>
<protein>
    <recommendedName>
        <fullName evidence="5">8-amino-7-oxononanoate synthase</fullName>
        <ecNumber evidence="5">2.3.1.47</ecNumber>
    </recommendedName>
    <alternativeName>
        <fullName evidence="11">7-keto-8-amino-pelargonic acid synthase</fullName>
    </alternativeName>
    <alternativeName>
        <fullName evidence="12">8-amino-7-ketopelargonate synthase</fullName>
    </alternativeName>
</protein>
<dbReference type="InterPro" id="IPR015421">
    <property type="entry name" value="PyrdxlP-dep_Trfase_major"/>
</dbReference>
<evidence type="ECO:0000256" key="14">
    <source>
        <dbReference type="RuleBase" id="RU003693"/>
    </source>
</evidence>
<accession>A0ABY4Y774</accession>
<reference evidence="16" key="1">
    <citation type="submission" date="2021-03" db="EMBL/GenBank/DDBJ databases">
        <title>Legionella lytica PCM 2298.</title>
        <authorList>
            <person name="Koper P."/>
        </authorList>
    </citation>
    <scope>NUCLEOTIDE SEQUENCE</scope>
    <source>
        <strain evidence="16">PCM 2298</strain>
    </source>
</reference>
<evidence type="ECO:0000256" key="6">
    <source>
        <dbReference type="ARBA" id="ARBA00022450"/>
    </source>
</evidence>
<feature type="domain" description="Carrier" evidence="15">
    <location>
        <begin position="1"/>
        <end position="59"/>
    </location>
</feature>
<proteinExistence type="inferred from homology"/>
<evidence type="ECO:0000256" key="13">
    <source>
        <dbReference type="ARBA" id="ARBA00047715"/>
    </source>
</evidence>
<comment type="catalytic activity">
    <reaction evidence="13">
        <text>6-carboxyhexanoyl-[ACP] + L-alanine + H(+) = (8S)-8-amino-7-oxononanoate + holo-[ACP] + CO2</text>
        <dbReference type="Rhea" id="RHEA:42288"/>
        <dbReference type="Rhea" id="RHEA-COMP:9685"/>
        <dbReference type="Rhea" id="RHEA-COMP:9955"/>
        <dbReference type="ChEBI" id="CHEBI:15378"/>
        <dbReference type="ChEBI" id="CHEBI:16526"/>
        <dbReference type="ChEBI" id="CHEBI:57972"/>
        <dbReference type="ChEBI" id="CHEBI:64479"/>
        <dbReference type="ChEBI" id="CHEBI:78846"/>
        <dbReference type="ChEBI" id="CHEBI:149468"/>
        <dbReference type="EC" id="2.3.1.47"/>
    </reaction>
</comment>
<evidence type="ECO:0000256" key="1">
    <source>
        <dbReference type="ARBA" id="ARBA00001933"/>
    </source>
</evidence>
<name>A0ABY4Y774_9GAMM</name>
<evidence type="ECO:0000259" key="15">
    <source>
        <dbReference type="PROSITE" id="PS50075"/>
    </source>
</evidence>
<evidence type="ECO:0000256" key="11">
    <source>
        <dbReference type="ARBA" id="ARBA00032610"/>
    </source>
</evidence>
<dbReference type="EC" id="2.3.1.47" evidence="5"/>
<evidence type="ECO:0000313" key="16">
    <source>
        <dbReference type="EMBL" id="USQ13296.1"/>
    </source>
</evidence>
<dbReference type="SUPFAM" id="SSF53383">
    <property type="entry name" value="PLP-dependent transferases"/>
    <property type="match status" value="1"/>
</dbReference>
<dbReference type="Proteomes" id="UP001057474">
    <property type="component" value="Chromosome"/>
</dbReference>
<dbReference type="Gene3D" id="3.90.1150.10">
    <property type="entry name" value="Aspartate Aminotransferase, domain 1"/>
    <property type="match status" value="1"/>
</dbReference>
<dbReference type="InterPro" id="IPR036736">
    <property type="entry name" value="ACP-like_sf"/>
</dbReference>
<comment type="subunit">
    <text evidence="4">Homodimer.</text>
</comment>
<keyword evidence="17" id="KW-1185">Reference proteome</keyword>
<dbReference type="InterPro" id="IPR050087">
    <property type="entry name" value="AON_synthase_class-II"/>
</dbReference>
<dbReference type="PANTHER" id="PTHR13693">
    <property type="entry name" value="CLASS II AMINOTRANSFERASE/8-AMINO-7-OXONONANOATE SYNTHASE"/>
    <property type="match status" value="1"/>
</dbReference>
<keyword evidence="9" id="KW-0093">Biotin biosynthesis</keyword>
<dbReference type="CDD" id="cd06454">
    <property type="entry name" value="KBL_like"/>
    <property type="match status" value="1"/>
</dbReference>
<dbReference type="GO" id="GO:0008483">
    <property type="term" value="F:transaminase activity"/>
    <property type="evidence" value="ECO:0007669"/>
    <property type="project" value="UniProtKB-KW"/>
</dbReference>
<dbReference type="PANTHER" id="PTHR13693:SF100">
    <property type="entry name" value="8-AMINO-7-OXONONANOATE SYNTHASE"/>
    <property type="match status" value="1"/>
</dbReference>
<evidence type="ECO:0000256" key="12">
    <source>
        <dbReference type="ARBA" id="ARBA00033381"/>
    </source>
</evidence>
<dbReference type="InterPro" id="IPR006162">
    <property type="entry name" value="Ppantetheine_attach_site"/>
</dbReference>
<comment type="similarity">
    <text evidence="3">Belongs to the class-II pyridoxal-phosphate-dependent aminotransferase family. BioF subfamily.</text>
</comment>
<evidence type="ECO:0000256" key="10">
    <source>
        <dbReference type="ARBA" id="ARBA00022898"/>
    </source>
</evidence>
<comment type="pathway">
    <text evidence="2">Cofactor biosynthesis; biotin biosynthesis.</text>
</comment>
<dbReference type="InterPro" id="IPR009081">
    <property type="entry name" value="PP-bd_ACP"/>
</dbReference>
<dbReference type="PROSITE" id="PS00012">
    <property type="entry name" value="PHOSPHOPANTETHEINE"/>
    <property type="match status" value="1"/>
</dbReference>
<evidence type="ECO:0000256" key="2">
    <source>
        <dbReference type="ARBA" id="ARBA00004746"/>
    </source>
</evidence>
<evidence type="ECO:0000256" key="3">
    <source>
        <dbReference type="ARBA" id="ARBA00010008"/>
    </source>
</evidence>
<dbReference type="Pfam" id="PF00550">
    <property type="entry name" value="PP-binding"/>
    <property type="match status" value="1"/>
</dbReference>
<organism evidence="16 17">
    <name type="scientific">Legionella lytica</name>
    <dbReference type="NCBI Taxonomy" id="96232"/>
    <lineage>
        <taxon>Bacteria</taxon>
        <taxon>Pseudomonadati</taxon>
        <taxon>Pseudomonadota</taxon>
        <taxon>Gammaproteobacteria</taxon>
        <taxon>Legionellales</taxon>
        <taxon>Legionellaceae</taxon>
        <taxon>Legionella</taxon>
    </lineage>
</organism>
<keyword evidence="6" id="KW-0596">Phosphopantetheine</keyword>
<evidence type="ECO:0000256" key="7">
    <source>
        <dbReference type="ARBA" id="ARBA00022553"/>
    </source>
</evidence>